<protein>
    <recommendedName>
        <fullName evidence="2">Histidine kinase/HSP90-like ATPase domain-containing protein</fullName>
    </recommendedName>
</protein>
<feature type="domain" description="Histidine kinase/HSP90-like ATPase" evidence="2">
    <location>
        <begin position="24"/>
        <end position="132"/>
    </location>
</feature>
<reference evidence="3" key="1">
    <citation type="submission" date="2005-07" db="EMBL/GenBank/DDBJ databases">
        <title>Complete sequence of Thermobifida fusca YX.</title>
        <authorList>
            <consortium name="US DOE Joint Genome Institute"/>
            <person name="Copeland A."/>
            <person name="Lucas S."/>
            <person name="Lapidus A."/>
            <person name="Barry K."/>
            <person name="Detter J.C."/>
            <person name="Glavina T."/>
            <person name="Hammon N."/>
            <person name="Israni S."/>
            <person name="Pitluck S."/>
            <person name="Di Bartolo G."/>
            <person name="Chain P."/>
            <person name="Schmutz J."/>
            <person name="Larimer F."/>
            <person name="Land M."/>
            <person name="Lykidis A."/>
            <person name="Richardson P."/>
        </authorList>
    </citation>
    <scope>NUCLEOTIDE SEQUENCE</scope>
    <source>
        <strain evidence="3">YX</strain>
    </source>
</reference>
<keyword evidence="1" id="KW-0723">Serine/threonine-protein kinase</keyword>
<dbReference type="Pfam" id="PF13581">
    <property type="entry name" value="HATPase_c_2"/>
    <property type="match status" value="1"/>
</dbReference>
<dbReference type="STRING" id="269800.Tfu_1352"/>
<sequence>MSMMPHHPPSAPSVKGVWPCRIYPGDLSHTSRVRAEIRADLAALPHLPAGLVDAVELCASEAFANAVEHTRSGQEGGRVVRSLTRPAHNRLRLAVVDDGTTDTTPRIPCERTAAEWVEAETGRGLLLIAALATGNPCTGNKRAGQ</sequence>
<dbReference type="SUPFAM" id="SSF55874">
    <property type="entry name" value="ATPase domain of HSP90 chaperone/DNA topoisomerase II/histidine kinase"/>
    <property type="match status" value="1"/>
</dbReference>
<dbReference type="PANTHER" id="PTHR35526">
    <property type="entry name" value="ANTI-SIGMA-F FACTOR RSBW-RELATED"/>
    <property type="match status" value="1"/>
</dbReference>
<dbReference type="HOGENOM" id="CLU_090336_21_0_11"/>
<accession>Q47Q79</accession>
<dbReference type="EMBL" id="CP000088">
    <property type="protein sequence ID" value="AAZ55390.1"/>
    <property type="molecule type" value="Genomic_DNA"/>
</dbReference>
<dbReference type="eggNOG" id="COG3920">
    <property type="taxonomic scope" value="Bacteria"/>
</dbReference>
<dbReference type="GO" id="GO:0004674">
    <property type="term" value="F:protein serine/threonine kinase activity"/>
    <property type="evidence" value="ECO:0007669"/>
    <property type="project" value="UniProtKB-KW"/>
</dbReference>
<dbReference type="KEGG" id="tfu:Tfu_1352"/>
<evidence type="ECO:0000259" key="2">
    <source>
        <dbReference type="Pfam" id="PF13581"/>
    </source>
</evidence>
<dbReference type="CDD" id="cd16936">
    <property type="entry name" value="HATPase_RsbW-like"/>
    <property type="match status" value="1"/>
</dbReference>
<organism evidence="3">
    <name type="scientific">Thermobifida fusca (strain YX)</name>
    <dbReference type="NCBI Taxonomy" id="269800"/>
    <lineage>
        <taxon>Bacteria</taxon>
        <taxon>Bacillati</taxon>
        <taxon>Actinomycetota</taxon>
        <taxon>Actinomycetes</taxon>
        <taxon>Streptosporangiales</taxon>
        <taxon>Nocardiopsidaceae</taxon>
        <taxon>Thermobifida</taxon>
    </lineage>
</organism>
<keyword evidence="1" id="KW-0418">Kinase</keyword>
<dbReference type="InterPro" id="IPR050267">
    <property type="entry name" value="Anti-sigma-factor_SerPK"/>
</dbReference>
<dbReference type="InterPro" id="IPR036890">
    <property type="entry name" value="HATPase_C_sf"/>
</dbReference>
<dbReference type="InterPro" id="IPR003594">
    <property type="entry name" value="HATPase_dom"/>
</dbReference>
<gene>
    <name evidence="3" type="ordered locus">Tfu_1352</name>
</gene>
<dbReference type="AlphaFoldDB" id="Q47Q79"/>
<keyword evidence="1" id="KW-0808">Transferase</keyword>
<dbReference type="Gene3D" id="3.30.565.10">
    <property type="entry name" value="Histidine kinase-like ATPase, C-terminal domain"/>
    <property type="match status" value="1"/>
</dbReference>
<evidence type="ECO:0000256" key="1">
    <source>
        <dbReference type="ARBA" id="ARBA00022527"/>
    </source>
</evidence>
<dbReference type="RefSeq" id="WP_011291786.1">
    <property type="nucleotide sequence ID" value="NC_007333.1"/>
</dbReference>
<name>Q47Q79_THEFY</name>
<dbReference type="PANTHER" id="PTHR35526:SF3">
    <property type="entry name" value="ANTI-SIGMA-F FACTOR RSBW"/>
    <property type="match status" value="1"/>
</dbReference>
<proteinExistence type="predicted"/>
<evidence type="ECO:0000313" key="3">
    <source>
        <dbReference type="EMBL" id="AAZ55390.1"/>
    </source>
</evidence>